<protein>
    <submittedName>
        <fullName evidence="2">DUF2919 family protein</fullName>
    </submittedName>
</protein>
<name>A0ABT9GRL6_9GAMM</name>
<evidence type="ECO:0000313" key="3">
    <source>
        <dbReference type="Proteomes" id="UP001236258"/>
    </source>
</evidence>
<feature type="transmembrane region" description="Helical" evidence="1">
    <location>
        <begin position="20"/>
        <end position="39"/>
    </location>
</feature>
<feature type="transmembrane region" description="Helical" evidence="1">
    <location>
        <begin position="97"/>
        <end position="118"/>
    </location>
</feature>
<sequence>MRQPDLHWPLDNDGLVVIPLRFYLLLLLLLRPLLSWVLALTIPEQKGEMLAFFYPDQQQFLLACLLALPTFLLCVALTQRRPKGHPAWFRVWRYGKWWLLASLVPDLLLTVQALPPYVAVEQPWLLLAPSLLLIFGLWLLRSRRMPQVFAEWPDPIIGKK</sequence>
<feature type="transmembrane region" description="Helical" evidence="1">
    <location>
        <begin position="59"/>
        <end position="77"/>
    </location>
</feature>
<dbReference type="InterPro" id="IPR021318">
    <property type="entry name" value="DUF2919"/>
</dbReference>
<keyword evidence="1" id="KW-1133">Transmembrane helix</keyword>
<keyword evidence="3" id="KW-1185">Reference proteome</keyword>
<organism evidence="2 3">
    <name type="scientific">Alkalimonas delamerensis</name>
    <dbReference type="NCBI Taxonomy" id="265981"/>
    <lineage>
        <taxon>Bacteria</taxon>
        <taxon>Pseudomonadati</taxon>
        <taxon>Pseudomonadota</taxon>
        <taxon>Gammaproteobacteria</taxon>
        <taxon>Alkalimonas</taxon>
    </lineage>
</organism>
<gene>
    <name evidence="2" type="ORF">Q3O59_11300</name>
</gene>
<accession>A0ABT9GRL6</accession>
<dbReference type="EMBL" id="JAUZVY010000004">
    <property type="protein sequence ID" value="MDP4529606.1"/>
    <property type="molecule type" value="Genomic_DNA"/>
</dbReference>
<reference evidence="2 3" key="1">
    <citation type="submission" date="2023-08" db="EMBL/GenBank/DDBJ databases">
        <authorList>
            <person name="Joshi A."/>
            <person name="Thite S."/>
        </authorList>
    </citation>
    <scope>NUCLEOTIDE SEQUENCE [LARGE SCALE GENOMIC DNA]</scope>
    <source>
        <strain evidence="2 3">1E1</strain>
    </source>
</reference>
<keyword evidence="1" id="KW-0812">Transmembrane</keyword>
<feature type="transmembrane region" description="Helical" evidence="1">
    <location>
        <begin position="124"/>
        <end position="140"/>
    </location>
</feature>
<dbReference type="Pfam" id="PF11143">
    <property type="entry name" value="DUF2919"/>
    <property type="match status" value="1"/>
</dbReference>
<evidence type="ECO:0000256" key="1">
    <source>
        <dbReference type="SAM" id="Phobius"/>
    </source>
</evidence>
<evidence type="ECO:0000313" key="2">
    <source>
        <dbReference type="EMBL" id="MDP4529606.1"/>
    </source>
</evidence>
<comment type="caution">
    <text evidence="2">The sequence shown here is derived from an EMBL/GenBank/DDBJ whole genome shotgun (WGS) entry which is preliminary data.</text>
</comment>
<proteinExistence type="predicted"/>
<dbReference type="Proteomes" id="UP001236258">
    <property type="component" value="Unassembled WGS sequence"/>
</dbReference>
<keyword evidence="1" id="KW-0472">Membrane</keyword>
<dbReference type="RefSeq" id="WP_305945677.1">
    <property type="nucleotide sequence ID" value="NZ_JAUZVY010000004.1"/>
</dbReference>